<name>A0A1M6LCE6_9FIRM</name>
<dbReference type="Proteomes" id="UP000184301">
    <property type="component" value="Unassembled WGS sequence"/>
</dbReference>
<dbReference type="STRING" id="1121950.SAMN02745243_01144"/>
<keyword evidence="2" id="KW-1185">Reference proteome</keyword>
<dbReference type="EMBL" id="FQZY01000014">
    <property type="protein sequence ID" value="SHJ68832.1"/>
    <property type="molecule type" value="Genomic_DNA"/>
</dbReference>
<gene>
    <name evidence="1" type="ORF">SAMN02745243_01144</name>
</gene>
<organism evidence="1 2">
    <name type="scientific">Hespellia stercorisuis DSM 15480</name>
    <dbReference type="NCBI Taxonomy" id="1121950"/>
    <lineage>
        <taxon>Bacteria</taxon>
        <taxon>Bacillati</taxon>
        <taxon>Bacillota</taxon>
        <taxon>Clostridia</taxon>
        <taxon>Lachnospirales</taxon>
        <taxon>Lachnospiraceae</taxon>
        <taxon>Hespellia</taxon>
    </lineage>
</organism>
<dbReference type="AlphaFoldDB" id="A0A1M6LCE6"/>
<dbReference type="RefSeq" id="WP_159434618.1">
    <property type="nucleotide sequence ID" value="NZ_FQZY01000014.1"/>
</dbReference>
<accession>A0A1M6LCE6</accession>
<evidence type="ECO:0000313" key="1">
    <source>
        <dbReference type="EMBL" id="SHJ68832.1"/>
    </source>
</evidence>
<protein>
    <submittedName>
        <fullName evidence="1">Uncharacterized protein</fullName>
    </submittedName>
</protein>
<sequence length="58" mass="6204">MGKSSAETVVMTGSPDYITCTKVRSAAGGKNLGTYAVSIRTESGFEMTLLNKKKINPY</sequence>
<proteinExistence type="predicted"/>
<reference evidence="1 2" key="1">
    <citation type="submission" date="2016-11" db="EMBL/GenBank/DDBJ databases">
        <authorList>
            <person name="Jaros S."/>
            <person name="Januszkiewicz K."/>
            <person name="Wedrychowicz H."/>
        </authorList>
    </citation>
    <scope>NUCLEOTIDE SEQUENCE [LARGE SCALE GENOMIC DNA]</scope>
    <source>
        <strain evidence="1 2">DSM 15480</strain>
    </source>
</reference>
<evidence type="ECO:0000313" key="2">
    <source>
        <dbReference type="Proteomes" id="UP000184301"/>
    </source>
</evidence>